<evidence type="ECO:0000313" key="2">
    <source>
        <dbReference type="EMBL" id="KAK2661818.1"/>
    </source>
</evidence>
<accession>A0AAD9XM61</accession>
<keyword evidence="1" id="KW-0812">Transmembrane</keyword>
<proteinExistence type="predicted"/>
<comment type="caution">
    <text evidence="2">The sequence shown here is derived from an EMBL/GenBank/DDBJ whole genome shotgun (WGS) entry which is preliminary data.</text>
</comment>
<keyword evidence="3" id="KW-1185">Reference proteome</keyword>
<dbReference type="AlphaFoldDB" id="A0AAD9XM61"/>
<sequence>MSGIVGTTYYVATEVGMGRKYNEKVLVGGQGFVEKDDLQRCFKDIINKSSSSYRFWRWMGLTWLWVMDLGWMVLVWWWQWLMVGLVGGFDGETKRVKVRVEMDRFDLAVGVGFEVVGFLKNR</sequence>
<evidence type="ECO:0000313" key="3">
    <source>
        <dbReference type="Proteomes" id="UP001280121"/>
    </source>
</evidence>
<reference evidence="2" key="1">
    <citation type="journal article" date="2023" name="Plant J.">
        <title>Genome sequences and population genomics provide insights into the demographic history, inbreeding, and mutation load of two 'living fossil' tree species of Dipteronia.</title>
        <authorList>
            <person name="Feng Y."/>
            <person name="Comes H.P."/>
            <person name="Chen J."/>
            <person name="Zhu S."/>
            <person name="Lu R."/>
            <person name="Zhang X."/>
            <person name="Li P."/>
            <person name="Qiu J."/>
            <person name="Olsen K.M."/>
            <person name="Qiu Y."/>
        </authorList>
    </citation>
    <scope>NUCLEOTIDE SEQUENCE</scope>
    <source>
        <strain evidence="2">KIB01</strain>
    </source>
</reference>
<gene>
    <name evidence="2" type="ORF">Ddye_000392</name>
</gene>
<name>A0AAD9XM61_9ROSI</name>
<dbReference type="Proteomes" id="UP001280121">
    <property type="component" value="Unassembled WGS sequence"/>
</dbReference>
<keyword evidence="1" id="KW-1133">Transmembrane helix</keyword>
<evidence type="ECO:0000256" key="1">
    <source>
        <dbReference type="SAM" id="Phobius"/>
    </source>
</evidence>
<protein>
    <submittedName>
        <fullName evidence="2">Uncharacterized protein</fullName>
    </submittedName>
</protein>
<feature type="transmembrane region" description="Helical" evidence="1">
    <location>
        <begin position="58"/>
        <end position="78"/>
    </location>
</feature>
<keyword evidence="1" id="KW-0472">Membrane</keyword>
<dbReference type="EMBL" id="JANJYI010000001">
    <property type="protein sequence ID" value="KAK2661818.1"/>
    <property type="molecule type" value="Genomic_DNA"/>
</dbReference>
<organism evidence="2 3">
    <name type="scientific">Dipteronia dyeriana</name>
    <dbReference type="NCBI Taxonomy" id="168575"/>
    <lineage>
        <taxon>Eukaryota</taxon>
        <taxon>Viridiplantae</taxon>
        <taxon>Streptophyta</taxon>
        <taxon>Embryophyta</taxon>
        <taxon>Tracheophyta</taxon>
        <taxon>Spermatophyta</taxon>
        <taxon>Magnoliopsida</taxon>
        <taxon>eudicotyledons</taxon>
        <taxon>Gunneridae</taxon>
        <taxon>Pentapetalae</taxon>
        <taxon>rosids</taxon>
        <taxon>malvids</taxon>
        <taxon>Sapindales</taxon>
        <taxon>Sapindaceae</taxon>
        <taxon>Hippocastanoideae</taxon>
        <taxon>Acereae</taxon>
        <taxon>Dipteronia</taxon>
    </lineage>
</organism>